<dbReference type="Proteomes" id="UP001437256">
    <property type="component" value="Unassembled WGS sequence"/>
</dbReference>
<dbReference type="InterPro" id="IPR008928">
    <property type="entry name" value="6-hairpin_glycosidase_sf"/>
</dbReference>
<reference evidence="3 4" key="1">
    <citation type="submission" date="2024-05" db="EMBL/GenBank/DDBJ databases">
        <title>A draft genome resource for the thread blight pathogen Marasmius tenuissimus strain MS-2.</title>
        <authorList>
            <person name="Yulfo-Soto G.E."/>
            <person name="Baruah I.K."/>
            <person name="Amoako-Attah I."/>
            <person name="Bukari Y."/>
            <person name="Meinhardt L.W."/>
            <person name="Bailey B.A."/>
            <person name="Cohen S.P."/>
        </authorList>
    </citation>
    <scope>NUCLEOTIDE SEQUENCE [LARGE SCALE GENOMIC DNA]</scope>
    <source>
        <strain evidence="3 4">MS-2</strain>
    </source>
</reference>
<proteinExistence type="predicted"/>
<dbReference type="PANTHER" id="PTHR34987:SF6">
    <property type="entry name" value="ALPHA-L-RHAMNOSIDASE SIX-HAIRPIN GLYCOSIDASE DOMAIN-CONTAINING PROTEIN"/>
    <property type="match status" value="1"/>
</dbReference>
<dbReference type="SUPFAM" id="SSF48208">
    <property type="entry name" value="Six-hairpin glycosidases"/>
    <property type="match status" value="1"/>
</dbReference>
<organism evidence="3 4">
    <name type="scientific">Marasmius tenuissimus</name>
    <dbReference type="NCBI Taxonomy" id="585030"/>
    <lineage>
        <taxon>Eukaryota</taxon>
        <taxon>Fungi</taxon>
        <taxon>Dikarya</taxon>
        <taxon>Basidiomycota</taxon>
        <taxon>Agaricomycotina</taxon>
        <taxon>Agaricomycetes</taxon>
        <taxon>Agaricomycetidae</taxon>
        <taxon>Agaricales</taxon>
        <taxon>Marasmiineae</taxon>
        <taxon>Marasmiaceae</taxon>
        <taxon>Marasmius</taxon>
    </lineage>
</organism>
<dbReference type="InterPro" id="IPR012341">
    <property type="entry name" value="6hp_glycosidase-like_sf"/>
</dbReference>
<evidence type="ECO:0000256" key="1">
    <source>
        <dbReference type="SAM" id="SignalP"/>
    </source>
</evidence>
<dbReference type="Gene3D" id="2.60.420.10">
    <property type="entry name" value="Maltose phosphorylase, domain 3"/>
    <property type="match status" value="1"/>
</dbReference>
<dbReference type="InterPro" id="IPR035396">
    <property type="entry name" value="Bac_rhamnosid6H"/>
</dbReference>
<comment type="caution">
    <text evidence="3">The sequence shown here is derived from an EMBL/GenBank/DDBJ whole genome shotgun (WGS) entry which is preliminary data.</text>
</comment>
<evidence type="ECO:0000313" key="3">
    <source>
        <dbReference type="EMBL" id="KAL0057005.1"/>
    </source>
</evidence>
<protein>
    <recommendedName>
        <fullName evidence="2">Alpha-L-rhamnosidase six-hairpin glycosidase domain-containing protein</fullName>
    </recommendedName>
</protein>
<gene>
    <name evidence="3" type="ORF">AAF712_016377</name>
</gene>
<evidence type="ECO:0000259" key="2">
    <source>
        <dbReference type="Pfam" id="PF17389"/>
    </source>
</evidence>
<dbReference type="Pfam" id="PF17389">
    <property type="entry name" value="Bac_rhamnosid6H"/>
    <property type="match status" value="1"/>
</dbReference>
<dbReference type="Gene3D" id="1.50.10.10">
    <property type="match status" value="1"/>
</dbReference>
<accession>A0ABR2Z6W7</accession>
<evidence type="ECO:0000313" key="4">
    <source>
        <dbReference type="Proteomes" id="UP001437256"/>
    </source>
</evidence>
<sequence length="694" mass="74968">MRITIVYLFYPLLLFLLLSTGSEAKAPSGPWDDFNYAPGSRVVKPVSVRRTDGSVSGTQNLLSDSKNGTADIASGAWVTLDFGIEVGGLISMTIHPSSLSPQFALSFTESPQFISPTSSDDSSSPDASQTYDGVLPVSLNSTPSTLLWTQPKATLRGGFRFLTIVSKSTLELSNVTCTISFAPHVTDMRSYSGHFWAKDRSGFQDEDFLTKLWYAGAYTVQTNVVPLDTGRQVPFAARGTWFNNASLGVAGPIIVDGAKRDRAVWPGDMGIAVPTSFVSTNDLVPVRNALLTMFHDIASDGSLPESGPPLSQKGSDTYHGWTLIGCHNYHLYTGDISTIQSIWTDYTRAVAFLERKVIYPRPGEEGKMGTGLMNVTGLRDWARLGGGGINAEGNAILYQVLVTAAELAEAIGDTSLSQAYAKNATNLKVAFNREFWMDSVGLYRDNSTTMMAPQDANSLAVLYNLTREESWKSRVSQGLTKNWRDLGPEPPELPDTISPFISGFELQAHFEADQPQRALDLLHRTWGYMLYTNLSVESTLLEGFTVNGSLSYRSYRGYNYDPAYTSHAHGWSSAPTSALTTYVLGLGVTTPAGKTWVVKPVYVEGVSDGGDGVKGGFETPLGQFGVELSWASAGELEANIESPEGTSGEFVVPSVFVSSGNMEVQVDGKVQVANAKRSVALNGGVHSIIVRTLS</sequence>
<feature type="chain" id="PRO_5046655776" description="Alpha-L-rhamnosidase six-hairpin glycosidase domain-containing protein" evidence="1">
    <location>
        <begin position="25"/>
        <end position="694"/>
    </location>
</feature>
<feature type="signal peptide" evidence="1">
    <location>
        <begin position="1"/>
        <end position="24"/>
    </location>
</feature>
<keyword evidence="4" id="KW-1185">Reference proteome</keyword>
<feature type="domain" description="Alpha-L-rhamnosidase six-hairpin glycosidase" evidence="2">
    <location>
        <begin position="253"/>
        <end position="484"/>
    </location>
</feature>
<dbReference type="PANTHER" id="PTHR34987">
    <property type="entry name" value="C, PUTATIVE (AFU_ORTHOLOGUE AFUA_3G02880)-RELATED"/>
    <property type="match status" value="1"/>
</dbReference>
<dbReference type="EMBL" id="JBBXMP010000756">
    <property type="protein sequence ID" value="KAL0057005.1"/>
    <property type="molecule type" value="Genomic_DNA"/>
</dbReference>
<name>A0ABR2Z6W7_9AGAR</name>
<keyword evidence="1" id="KW-0732">Signal</keyword>